<protein>
    <submittedName>
        <fullName evidence="6">ABC transporter ATP-binding protein</fullName>
    </submittedName>
</protein>
<dbReference type="GO" id="GO:0016887">
    <property type="term" value="F:ATP hydrolysis activity"/>
    <property type="evidence" value="ECO:0007669"/>
    <property type="project" value="InterPro"/>
</dbReference>
<evidence type="ECO:0000256" key="4">
    <source>
        <dbReference type="ARBA" id="ARBA00022840"/>
    </source>
</evidence>
<proteinExistence type="inferred from homology"/>
<dbReference type="AlphaFoldDB" id="A0A6C0P4T5"/>
<dbReference type="GO" id="GO:0005524">
    <property type="term" value="F:ATP binding"/>
    <property type="evidence" value="ECO:0007669"/>
    <property type="project" value="UniProtKB-KW"/>
</dbReference>
<gene>
    <name evidence="6" type="ORF">GZH47_23485</name>
</gene>
<evidence type="ECO:0000259" key="5">
    <source>
        <dbReference type="PROSITE" id="PS50893"/>
    </source>
</evidence>
<keyword evidence="4 6" id="KW-0067">ATP-binding</keyword>
<dbReference type="InterPro" id="IPR003593">
    <property type="entry name" value="AAA+_ATPase"/>
</dbReference>
<evidence type="ECO:0000256" key="2">
    <source>
        <dbReference type="ARBA" id="ARBA00022448"/>
    </source>
</evidence>
<dbReference type="Proteomes" id="UP000479114">
    <property type="component" value="Chromosome"/>
</dbReference>
<dbReference type="Pfam" id="PF08352">
    <property type="entry name" value="oligo_HPY"/>
    <property type="match status" value="1"/>
</dbReference>
<comment type="similarity">
    <text evidence="1">Belongs to the ABC transporter superfamily.</text>
</comment>
<dbReference type="InterPro" id="IPR003439">
    <property type="entry name" value="ABC_transporter-like_ATP-bd"/>
</dbReference>
<dbReference type="InterPro" id="IPR027417">
    <property type="entry name" value="P-loop_NTPase"/>
</dbReference>
<dbReference type="Gene3D" id="3.40.50.300">
    <property type="entry name" value="P-loop containing nucleotide triphosphate hydrolases"/>
    <property type="match status" value="1"/>
</dbReference>
<dbReference type="EMBL" id="CP048286">
    <property type="protein sequence ID" value="QHW33467.1"/>
    <property type="molecule type" value="Genomic_DNA"/>
</dbReference>
<dbReference type="InterPro" id="IPR017871">
    <property type="entry name" value="ABC_transporter-like_CS"/>
</dbReference>
<dbReference type="PROSITE" id="PS00211">
    <property type="entry name" value="ABC_TRANSPORTER_1"/>
    <property type="match status" value="1"/>
</dbReference>
<sequence>MKPLLQVDSVSKVFESGSFLRKNSFKAVNDVSFTLGKGEVLAIVGESGCGKSTLARMIVNLIPPTKGKILLEGREVGSKLRSRKAVARELQMIFQDPFETMNPNHRVHDIIGRPLRLHGAKGDIREQVLALLGQVGLMPAEEFIDKYASQLSGGQKQRVMIARALGIKPNVLVADEPTSMLDVSVGIDIMNLLLDLKNDYDLSLIWITHNLGSARYMSDRMLIMYGGEIVESGETEAVIAEPRHAYTRTLLDASPDPWRQKDGGAAEQRLAEGALV</sequence>
<evidence type="ECO:0000256" key="1">
    <source>
        <dbReference type="ARBA" id="ARBA00005417"/>
    </source>
</evidence>
<dbReference type="PROSITE" id="PS50893">
    <property type="entry name" value="ABC_TRANSPORTER_2"/>
    <property type="match status" value="1"/>
</dbReference>
<evidence type="ECO:0000256" key="3">
    <source>
        <dbReference type="ARBA" id="ARBA00022741"/>
    </source>
</evidence>
<name>A0A6C0P4T5_9BACL</name>
<dbReference type="CDD" id="cd03257">
    <property type="entry name" value="ABC_NikE_OppD_transporters"/>
    <property type="match status" value="1"/>
</dbReference>
<dbReference type="KEGG" id="prz:GZH47_23485"/>
<dbReference type="SMART" id="SM00382">
    <property type="entry name" value="AAA"/>
    <property type="match status" value="1"/>
</dbReference>
<dbReference type="GO" id="GO:0055085">
    <property type="term" value="P:transmembrane transport"/>
    <property type="evidence" value="ECO:0007669"/>
    <property type="project" value="UniProtKB-ARBA"/>
</dbReference>
<reference evidence="6 7" key="1">
    <citation type="submission" date="2020-02" db="EMBL/GenBank/DDBJ databases">
        <title>Paenibacillus sp. nov., isolated from rhizosphere soil of tomato.</title>
        <authorList>
            <person name="Weon H.-Y."/>
            <person name="Lee S.A."/>
        </authorList>
    </citation>
    <scope>NUCLEOTIDE SEQUENCE [LARGE SCALE GENOMIC DNA]</scope>
    <source>
        <strain evidence="6 7">14171R-81</strain>
    </source>
</reference>
<organism evidence="6 7">
    <name type="scientific">Paenibacillus rhizovicinus</name>
    <dbReference type="NCBI Taxonomy" id="2704463"/>
    <lineage>
        <taxon>Bacteria</taxon>
        <taxon>Bacillati</taxon>
        <taxon>Bacillota</taxon>
        <taxon>Bacilli</taxon>
        <taxon>Bacillales</taxon>
        <taxon>Paenibacillaceae</taxon>
        <taxon>Paenibacillus</taxon>
    </lineage>
</organism>
<dbReference type="PANTHER" id="PTHR43776">
    <property type="entry name" value="TRANSPORT ATP-BINDING PROTEIN"/>
    <property type="match status" value="1"/>
</dbReference>
<dbReference type="Pfam" id="PF00005">
    <property type="entry name" value="ABC_tran"/>
    <property type="match status" value="1"/>
</dbReference>
<keyword evidence="3" id="KW-0547">Nucleotide-binding</keyword>
<feature type="domain" description="ABC transporter" evidence="5">
    <location>
        <begin position="5"/>
        <end position="251"/>
    </location>
</feature>
<dbReference type="InterPro" id="IPR050319">
    <property type="entry name" value="ABC_transp_ATP-bind"/>
</dbReference>
<evidence type="ECO:0000313" key="7">
    <source>
        <dbReference type="Proteomes" id="UP000479114"/>
    </source>
</evidence>
<dbReference type="GO" id="GO:0015833">
    <property type="term" value="P:peptide transport"/>
    <property type="evidence" value="ECO:0007669"/>
    <property type="project" value="InterPro"/>
</dbReference>
<accession>A0A6C0P4T5</accession>
<dbReference type="SUPFAM" id="SSF52540">
    <property type="entry name" value="P-loop containing nucleoside triphosphate hydrolases"/>
    <property type="match status" value="1"/>
</dbReference>
<evidence type="ECO:0000313" key="6">
    <source>
        <dbReference type="EMBL" id="QHW33467.1"/>
    </source>
</evidence>
<dbReference type="RefSeq" id="WP_162643461.1">
    <property type="nucleotide sequence ID" value="NZ_CP048286.1"/>
</dbReference>
<keyword evidence="2" id="KW-0813">Transport</keyword>
<keyword evidence="7" id="KW-1185">Reference proteome</keyword>
<dbReference type="InterPro" id="IPR013563">
    <property type="entry name" value="Oligopep_ABC_C"/>
</dbReference>